<evidence type="ECO:0000256" key="1">
    <source>
        <dbReference type="SAM" id="Coils"/>
    </source>
</evidence>
<protein>
    <submittedName>
        <fullName evidence="2">Uncharacterized protein</fullName>
    </submittedName>
</protein>
<name>A0A3E4JLD9_PHOVU</name>
<proteinExistence type="predicted"/>
<accession>A0A3E4JLD9</accession>
<keyword evidence="1" id="KW-0175">Coiled coil</keyword>
<organism evidence="2 3">
    <name type="scientific">Phocaeicola vulgatus</name>
    <name type="common">Bacteroides vulgatus</name>
    <dbReference type="NCBI Taxonomy" id="821"/>
    <lineage>
        <taxon>Bacteria</taxon>
        <taxon>Pseudomonadati</taxon>
        <taxon>Bacteroidota</taxon>
        <taxon>Bacteroidia</taxon>
        <taxon>Bacteroidales</taxon>
        <taxon>Bacteroidaceae</taxon>
        <taxon>Phocaeicola</taxon>
    </lineage>
</organism>
<feature type="coiled-coil region" evidence="1">
    <location>
        <begin position="23"/>
        <end position="78"/>
    </location>
</feature>
<dbReference type="EMBL" id="QSPP01000027">
    <property type="protein sequence ID" value="RGJ87462.1"/>
    <property type="molecule type" value="Genomic_DNA"/>
</dbReference>
<dbReference type="Proteomes" id="UP000260640">
    <property type="component" value="Unassembled WGS sequence"/>
</dbReference>
<evidence type="ECO:0000313" key="2">
    <source>
        <dbReference type="EMBL" id="RGJ87462.1"/>
    </source>
</evidence>
<evidence type="ECO:0000313" key="3">
    <source>
        <dbReference type="Proteomes" id="UP000260640"/>
    </source>
</evidence>
<reference evidence="2 3" key="1">
    <citation type="submission" date="2018-08" db="EMBL/GenBank/DDBJ databases">
        <title>A genome reference for cultivated species of the human gut microbiota.</title>
        <authorList>
            <person name="Zou Y."/>
            <person name="Xue W."/>
            <person name="Luo G."/>
        </authorList>
    </citation>
    <scope>NUCLEOTIDE SEQUENCE [LARGE SCALE GENOMIC DNA]</scope>
    <source>
        <strain evidence="2 3">TM05-16</strain>
    </source>
</reference>
<comment type="caution">
    <text evidence="2">The sequence shown here is derived from an EMBL/GenBank/DDBJ whole genome shotgun (WGS) entry which is preliminary data.</text>
</comment>
<sequence length="432" mass="50367">MAVPRFSFYNYKFYIMGLFDYFLKKREEQKREKQRAEEAANHRKFEEESIVNEREKCLEENRQKEAELQARLKVEREQALQIEPFIFKSNCHQRYENGQPKMGLQECFRTVCVEKNINGCNGYKLESGVGYIVKVFNDDLGRPNMSDKPMKVVRKTENSVELRGFSVEAMSPFGWQEVDYSVYGFIVYYEHGKVSKCVLHMYDRNAFIEYRYVDKTPLMTANTSSSISECEQFAQQAQDAANIGNTSKAHQYGLKVYDSIIREPLQLSKVSDIQSIALTLGKLMEGDFFSDNDSIKKAVGLSYYFLSKAIADGNDNPYLYAYRFSITWEYNKVFYHLFAHSENEQLPDSPYDPFGQSMLMAYDHHLQGMQMADMLIKPRIANLDPALGNIFNGIYARYRSTPSEQIIRLGKEYHAQIFEYLDKKIKALDFDF</sequence>
<gene>
    <name evidence="2" type="ORF">DXD46_10430</name>
</gene>
<dbReference type="AlphaFoldDB" id="A0A3E4JLD9"/>